<evidence type="ECO:0000259" key="1">
    <source>
        <dbReference type="Pfam" id="PF04909"/>
    </source>
</evidence>
<name>A0A6M0CI55_9FLAO</name>
<sequence>MKIFDSHFHIINPKFQLVENNGYLPPEFTVDNYRKDIKDLKIIGGAIVSGSFQMFDQEYLLEALNILGENYFGVANIPISLSSDKLNLLNKSNICAVRFNLKRGGSESLENLVELSNKLYDTYGWHTELYVDSNDLKELKPILEQIPKFSIDHLGLSKNGLMELYYWTEKGVKIKATGFGRLDFDPISVMKKIHSINPNALMFGTDLPSTRAKVPFTVKDLKLIKDNFSENEQKRIFYENATEWYRKD</sequence>
<dbReference type="SUPFAM" id="SSF51556">
    <property type="entry name" value="Metallo-dependent hydrolases"/>
    <property type="match status" value="1"/>
</dbReference>
<dbReference type="PANTHER" id="PTHR35563">
    <property type="entry name" value="BARREL METAL-DEPENDENT HYDROLASE, PUTATIVE (AFU_ORTHOLOGUE AFUA_1G16240)-RELATED"/>
    <property type="match status" value="1"/>
</dbReference>
<keyword evidence="3" id="KW-1185">Reference proteome</keyword>
<protein>
    <submittedName>
        <fullName evidence="2">Amidohydrolase family protein</fullName>
    </submittedName>
</protein>
<dbReference type="Gene3D" id="3.20.20.140">
    <property type="entry name" value="Metal-dependent hydrolases"/>
    <property type="match status" value="1"/>
</dbReference>
<evidence type="ECO:0000313" key="3">
    <source>
        <dbReference type="Proteomes" id="UP000474296"/>
    </source>
</evidence>
<feature type="domain" description="Amidohydrolase-related" evidence="1">
    <location>
        <begin position="5"/>
        <end position="246"/>
    </location>
</feature>
<dbReference type="InterPro" id="IPR032466">
    <property type="entry name" value="Metal_Hydrolase"/>
</dbReference>
<dbReference type="InterPro" id="IPR006680">
    <property type="entry name" value="Amidohydro-rel"/>
</dbReference>
<dbReference type="AlphaFoldDB" id="A0A6M0CI55"/>
<proteinExistence type="predicted"/>
<organism evidence="2 3">
    <name type="scientific">Spongiivirga citrea</name>
    <dbReference type="NCBI Taxonomy" id="1481457"/>
    <lineage>
        <taxon>Bacteria</taxon>
        <taxon>Pseudomonadati</taxon>
        <taxon>Bacteroidota</taxon>
        <taxon>Flavobacteriia</taxon>
        <taxon>Flavobacteriales</taxon>
        <taxon>Flavobacteriaceae</taxon>
        <taxon>Spongiivirga</taxon>
    </lineage>
</organism>
<dbReference type="GO" id="GO:0016787">
    <property type="term" value="F:hydrolase activity"/>
    <property type="evidence" value="ECO:0007669"/>
    <property type="project" value="UniProtKB-KW"/>
</dbReference>
<dbReference type="EMBL" id="JAABOQ010000004">
    <property type="protein sequence ID" value="NER17575.1"/>
    <property type="molecule type" value="Genomic_DNA"/>
</dbReference>
<dbReference type="InterPro" id="IPR052358">
    <property type="entry name" value="Aro_Compnd_Degr_Hydrolases"/>
</dbReference>
<dbReference type="PANTHER" id="PTHR35563:SF2">
    <property type="entry name" value="BARREL METAL-DEPENDENT HYDROLASE, PUTATIVE (AFU_ORTHOLOGUE AFUA_1G16240)-RELATED"/>
    <property type="match status" value="1"/>
</dbReference>
<dbReference type="Proteomes" id="UP000474296">
    <property type="component" value="Unassembled WGS sequence"/>
</dbReference>
<evidence type="ECO:0000313" key="2">
    <source>
        <dbReference type="EMBL" id="NER17575.1"/>
    </source>
</evidence>
<accession>A0A6M0CI55</accession>
<gene>
    <name evidence="2" type="ORF">GWK10_10160</name>
</gene>
<comment type="caution">
    <text evidence="2">The sequence shown here is derived from an EMBL/GenBank/DDBJ whole genome shotgun (WGS) entry which is preliminary data.</text>
</comment>
<dbReference type="Pfam" id="PF04909">
    <property type="entry name" value="Amidohydro_2"/>
    <property type="match status" value="1"/>
</dbReference>
<keyword evidence="2" id="KW-0378">Hydrolase</keyword>
<reference evidence="2 3" key="1">
    <citation type="submission" date="2020-01" db="EMBL/GenBank/DDBJ databases">
        <title>Spongiivirga citrea KCTC 32990T.</title>
        <authorList>
            <person name="Wang G."/>
        </authorList>
    </citation>
    <scope>NUCLEOTIDE SEQUENCE [LARGE SCALE GENOMIC DNA]</scope>
    <source>
        <strain evidence="2 3">KCTC 32990</strain>
    </source>
</reference>
<dbReference type="RefSeq" id="WP_164032225.1">
    <property type="nucleotide sequence ID" value="NZ_JAABOQ010000004.1"/>
</dbReference>